<dbReference type="PANTHER" id="PTHR21470:SF2">
    <property type="entry name" value="RAB6-INTERACTING GOLGIN"/>
    <property type="match status" value="1"/>
</dbReference>
<feature type="compositionally biased region" description="Polar residues" evidence="9">
    <location>
        <begin position="19"/>
        <end position="37"/>
    </location>
</feature>
<sequence>MFEGFSEEEIRRISHSIPDYNTTTVPKTNNNRKQGSFGSIGRNLVRSKRRSELQKKLSTRESNLPTPKEEDEEEEKEIELNNKKENLKNEAKEVKFEEVPTILTSNALLPLTLTKRIDTNAIKDVSVDFQDTPSIKALNEFEETRKKLEALNLEKKEKLKQALSDRAKKTHEEVAKLNQIEEELKKLDTCLSNDVFILRNEIESASHEFMEAQKRFNKAEKEYVEAKMELFTKKERKELLTSHLCSIIEQNELRKAKKLSDLMEKLEVPSKPMQTVSFF</sequence>
<keyword evidence="11" id="KW-1185">Reference proteome</keyword>
<evidence type="ECO:0000256" key="5">
    <source>
        <dbReference type="ARBA" id="ARBA00022490"/>
    </source>
</evidence>
<name>A0AAW1CUK2_9HEMI</name>
<evidence type="ECO:0000313" key="10">
    <source>
        <dbReference type="EMBL" id="KAK9499929.1"/>
    </source>
</evidence>
<keyword evidence="7 8" id="KW-0175">Coiled coil</keyword>
<feature type="coiled-coil region" evidence="8">
    <location>
        <begin position="134"/>
        <end position="229"/>
    </location>
</feature>
<accession>A0AAW1CUK2</accession>
<feature type="compositionally biased region" description="Basic and acidic residues" evidence="9">
    <location>
        <begin position="50"/>
        <end position="59"/>
    </location>
</feature>
<dbReference type="Proteomes" id="UP001461498">
    <property type="component" value="Unassembled WGS sequence"/>
</dbReference>
<dbReference type="GO" id="GO:1905515">
    <property type="term" value="P:non-motile cilium assembly"/>
    <property type="evidence" value="ECO:0007669"/>
    <property type="project" value="TreeGrafter"/>
</dbReference>
<keyword evidence="5" id="KW-0963">Cytoplasm</keyword>
<gene>
    <name evidence="10" type="ORF">O3M35_002865</name>
</gene>
<evidence type="ECO:0000313" key="11">
    <source>
        <dbReference type="Proteomes" id="UP001461498"/>
    </source>
</evidence>
<evidence type="ECO:0000256" key="1">
    <source>
        <dbReference type="ARBA" id="ARBA00004496"/>
    </source>
</evidence>
<reference evidence="10 11" key="1">
    <citation type="submission" date="2022-12" db="EMBL/GenBank/DDBJ databases">
        <title>Chromosome-level genome assembly of true bugs.</title>
        <authorList>
            <person name="Ma L."/>
            <person name="Li H."/>
        </authorList>
    </citation>
    <scope>NUCLEOTIDE SEQUENCE [LARGE SCALE GENOMIC DNA]</scope>
    <source>
        <strain evidence="10">Lab_2022b</strain>
    </source>
</reference>
<comment type="similarity">
    <text evidence="3">Belongs to the GORAB family.</text>
</comment>
<evidence type="ECO:0000256" key="8">
    <source>
        <dbReference type="SAM" id="Coils"/>
    </source>
</evidence>
<dbReference type="Pfam" id="PF04949">
    <property type="entry name" value="Transcrip_act"/>
    <property type="match status" value="1"/>
</dbReference>
<organism evidence="10 11">
    <name type="scientific">Rhynocoris fuscipes</name>
    <dbReference type="NCBI Taxonomy" id="488301"/>
    <lineage>
        <taxon>Eukaryota</taxon>
        <taxon>Metazoa</taxon>
        <taxon>Ecdysozoa</taxon>
        <taxon>Arthropoda</taxon>
        <taxon>Hexapoda</taxon>
        <taxon>Insecta</taxon>
        <taxon>Pterygota</taxon>
        <taxon>Neoptera</taxon>
        <taxon>Paraneoptera</taxon>
        <taxon>Hemiptera</taxon>
        <taxon>Heteroptera</taxon>
        <taxon>Panheteroptera</taxon>
        <taxon>Cimicomorpha</taxon>
        <taxon>Reduviidae</taxon>
        <taxon>Harpactorinae</taxon>
        <taxon>Harpactorini</taxon>
        <taxon>Rhynocoris</taxon>
    </lineage>
</organism>
<dbReference type="AlphaFoldDB" id="A0AAW1CUK2"/>
<feature type="region of interest" description="Disordered" evidence="9">
    <location>
        <begin position="1"/>
        <end position="78"/>
    </location>
</feature>
<evidence type="ECO:0000256" key="3">
    <source>
        <dbReference type="ARBA" id="ARBA00005599"/>
    </source>
</evidence>
<evidence type="ECO:0000256" key="2">
    <source>
        <dbReference type="ARBA" id="ARBA00004555"/>
    </source>
</evidence>
<evidence type="ECO:0000256" key="4">
    <source>
        <dbReference type="ARBA" id="ARBA00014130"/>
    </source>
</evidence>
<evidence type="ECO:0000256" key="7">
    <source>
        <dbReference type="ARBA" id="ARBA00023054"/>
    </source>
</evidence>
<comment type="subcellular location">
    <subcellularLocation>
        <location evidence="1">Cytoplasm</location>
    </subcellularLocation>
    <subcellularLocation>
        <location evidence="2">Golgi apparatus</location>
    </subcellularLocation>
</comment>
<dbReference type="PANTHER" id="PTHR21470">
    <property type="entry name" value="RAB6-INTERACTING PROTEIN GORAB"/>
    <property type="match status" value="1"/>
</dbReference>
<dbReference type="GO" id="GO:0005794">
    <property type="term" value="C:Golgi apparatus"/>
    <property type="evidence" value="ECO:0007669"/>
    <property type="project" value="UniProtKB-SubCell"/>
</dbReference>
<evidence type="ECO:0000256" key="6">
    <source>
        <dbReference type="ARBA" id="ARBA00023034"/>
    </source>
</evidence>
<proteinExistence type="inferred from homology"/>
<evidence type="ECO:0000256" key="9">
    <source>
        <dbReference type="SAM" id="MobiDB-lite"/>
    </source>
</evidence>
<comment type="caution">
    <text evidence="10">The sequence shown here is derived from an EMBL/GenBank/DDBJ whole genome shotgun (WGS) entry which is preliminary data.</text>
</comment>
<dbReference type="InterPro" id="IPR007033">
    <property type="entry name" value="GORAB"/>
</dbReference>
<dbReference type="EMBL" id="JAPXFL010000011">
    <property type="protein sequence ID" value="KAK9499929.1"/>
    <property type="molecule type" value="Genomic_DNA"/>
</dbReference>
<protein>
    <recommendedName>
        <fullName evidence="4">RAB6-interacting golgin</fullName>
    </recommendedName>
</protein>
<keyword evidence="6" id="KW-0333">Golgi apparatus</keyword>